<organismHost>
    <name type="scientific">Paramecium bursaria</name>
    <dbReference type="NCBI Taxonomy" id="74790"/>
</organismHost>
<dbReference type="EMBL" id="DQ491001">
    <property type="protein sequence ID" value="ABT14327.1"/>
    <property type="molecule type" value="Genomic_DNA"/>
</dbReference>
<name>A7IVF3_PBCVM</name>
<protein>
    <submittedName>
        <fullName evidence="1">Uncharacterized protein M773L</fullName>
    </submittedName>
</protein>
<organism evidence="1 2">
    <name type="scientific">Paramecium bursaria Chlorella virus MT325</name>
    <name type="common">PBCV-MT325</name>
    <dbReference type="NCBI Taxonomy" id="346932"/>
    <lineage>
        <taxon>Viruses</taxon>
        <taxon>Varidnaviria</taxon>
        <taxon>Bamfordvirae</taxon>
        <taxon>Nucleocytoviricota</taxon>
        <taxon>Megaviricetes</taxon>
        <taxon>Algavirales</taxon>
        <taxon>Phycodnaviridae</taxon>
        <taxon>Chlorovirus</taxon>
        <taxon>Chlorovirus conductrix</taxon>
        <taxon>Paramecium bursaria Chlorella virus A1</taxon>
    </lineage>
</organism>
<sequence length="127" mass="14775">MFVKRYLDKKAANGASVYRVGVNHHIIFNDYPSLKNISPALCGREITNKTLQGELVSSPYVYKFPKVDIAIIGTHDEYFCYHFGRLLAEKVPYIAYPKMQHEKFGRVFNGTYEEMYDDGEYIIQHIK</sequence>
<evidence type="ECO:0000313" key="1">
    <source>
        <dbReference type="EMBL" id="ABT14327.1"/>
    </source>
</evidence>
<gene>
    <name evidence="1" type="primary">M773L</name>
    <name evidence="1" type="ORF">MT325_M773L</name>
</gene>
<evidence type="ECO:0000313" key="2">
    <source>
        <dbReference type="Proteomes" id="UP000246715"/>
    </source>
</evidence>
<reference evidence="1 2" key="1">
    <citation type="journal article" date="2007" name="Virology">
        <title>Sequence and annotation of the 314-kb MT325 and the 321-kb FR483 viruses that infect Chlorella Pbi.</title>
        <authorList>
            <person name="Fitzgerald L.A."/>
            <person name="Graves M.V."/>
            <person name="Li X."/>
            <person name="Feldblyum T."/>
            <person name="Hartigan J."/>
            <person name="Van Etten J.L."/>
        </authorList>
    </citation>
    <scope>NUCLEOTIDE SEQUENCE [LARGE SCALE GENOMIC DNA]</scope>
    <source>
        <strain evidence="1 2">MT325</strain>
    </source>
</reference>
<accession>A7IVF3</accession>
<proteinExistence type="predicted"/>
<dbReference type="Proteomes" id="UP000246715">
    <property type="component" value="Segment"/>
</dbReference>